<dbReference type="GeneID" id="39991013"/>
<feature type="site" description="Lowers pKa of active site Tyr" evidence="3">
    <location>
        <position position="96"/>
    </location>
</feature>
<evidence type="ECO:0000256" key="1">
    <source>
        <dbReference type="PIRSR" id="PIRSR000097-1"/>
    </source>
</evidence>
<dbReference type="InterPro" id="IPR018170">
    <property type="entry name" value="Aldo/ket_reductase_CS"/>
</dbReference>
<gene>
    <name evidence="5" type="ORF">TM35_000721110</name>
</gene>
<dbReference type="InterPro" id="IPR020471">
    <property type="entry name" value="AKR"/>
</dbReference>
<dbReference type="FunFam" id="3.20.20.100:FF:000056">
    <property type="entry name" value="Aldo-keto reductase-like protein"/>
    <property type="match status" value="1"/>
</dbReference>
<dbReference type="VEuPathDB" id="TriTrypDB:TM35_000721110"/>
<evidence type="ECO:0000313" key="5">
    <source>
        <dbReference type="EMBL" id="ORC83408.1"/>
    </source>
</evidence>
<dbReference type="PANTHER" id="PTHR11732">
    <property type="entry name" value="ALDO/KETO REDUCTASE"/>
    <property type="match status" value="1"/>
</dbReference>
<dbReference type="RefSeq" id="XP_028877474.1">
    <property type="nucleotide sequence ID" value="XM_029031233.1"/>
</dbReference>
<proteinExistence type="predicted"/>
<evidence type="ECO:0000256" key="2">
    <source>
        <dbReference type="PIRSR" id="PIRSR000097-2"/>
    </source>
</evidence>
<keyword evidence="6" id="KW-1185">Reference proteome</keyword>
<dbReference type="GO" id="GO:0016491">
    <property type="term" value="F:oxidoreductase activity"/>
    <property type="evidence" value="ECO:0007669"/>
    <property type="project" value="InterPro"/>
</dbReference>
<comment type="caution">
    <text evidence="5">The sequence shown here is derived from an EMBL/GenBank/DDBJ whole genome shotgun (WGS) entry which is preliminary data.</text>
</comment>
<evidence type="ECO:0000313" key="6">
    <source>
        <dbReference type="Proteomes" id="UP000192257"/>
    </source>
</evidence>
<dbReference type="STRING" id="67003.A0A1X0NFW0"/>
<dbReference type="CDD" id="cd19071">
    <property type="entry name" value="AKR_AKR1-5-like"/>
    <property type="match status" value="1"/>
</dbReference>
<dbReference type="PRINTS" id="PR00069">
    <property type="entry name" value="ALDKETRDTASE"/>
</dbReference>
<evidence type="ECO:0000256" key="3">
    <source>
        <dbReference type="PIRSR" id="PIRSR000097-3"/>
    </source>
</evidence>
<dbReference type="PROSITE" id="PS00798">
    <property type="entry name" value="ALDOKETO_REDUCTASE_1"/>
    <property type="match status" value="1"/>
</dbReference>
<sequence>MPGANVLSFKPLGGPVLGVSCKLPLRNGYSIPQHGFGTYRMSPAEAEGAVEYAITCGFRHVDCAKAYNNQSAVGKALHRVISSGRVKREDLFLTSKLWPTDQHPDNVEKACRETLSQLGLDYLDLYLIHWPVAWRHSPKFETEDDKYPKDADGLPAVDKTVKLLDTWKAMCELVDKGLVRSIGLSNCAEKHINEVMSDGNLYLPVINQIELHPGLVQRELLNIHGAHHILTAAYSPLGMPSRFTPPDFKGLLHDASLQPLSEHSGFTVARILLNWNLDMHNVVIVRSTNKDHIKSNAKASLYALSDPVRMILDRFEERVGTIRTINPTNFNRSGKSFFE</sequence>
<organism evidence="5 6">
    <name type="scientific">Trypanosoma theileri</name>
    <dbReference type="NCBI Taxonomy" id="67003"/>
    <lineage>
        <taxon>Eukaryota</taxon>
        <taxon>Discoba</taxon>
        <taxon>Euglenozoa</taxon>
        <taxon>Kinetoplastea</taxon>
        <taxon>Metakinetoplastina</taxon>
        <taxon>Trypanosomatida</taxon>
        <taxon>Trypanosomatidae</taxon>
        <taxon>Trypanosoma</taxon>
    </lineage>
</organism>
<dbReference type="Proteomes" id="UP000192257">
    <property type="component" value="Unassembled WGS sequence"/>
</dbReference>
<dbReference type="EMBL" id="NBCO01000072">
    <property type="protein sequence ID" value="ORC83408.1"/>
    <property type="molecule type" value="Genomic_DNA"/>
</dbReference>
<dbReference type="OrthoDB" id="416253at2759"/>
<dbReference type="InterPro" id="IPR036812">
    <property type="entry name" value="NAD(P)_OxRdtase_dom_sf"/>
</dbReference>
<feature type="active site" description="Proton donor" evidence="1">
    <location>
        <position position="67"/>
    </location>
</feature>
<evidence type="ECO:0000259" key="4">
    <source>
        <dbReference type="Pfam" id="PF00248"/>
    </source>
</evidence>
<feature type="domain" description="NADP-dependent oxidoreductase" evidence="4">
    <location>
        <begin position="39"/>
        <end position="307"/>
    </location>
</feature>
<protein>
    <submittedName>
        <fullName evidence="5">Aldo-keto reductase</fullName>
    </submittedName>
</protein>
<dbReference type="AlphaFoldDB" id="A0A1X0NFW0"/>
<dbReference type="Gene3D" id="3.20.20.100">
    <property type="entry name" value="NADP-dependent oxidoreductase domain"/>
    <property type="match status" value="1"/>
</dbReference>
<reference evidence="5 6" key="1">
    <citation type="submission" date="2017-03" db="EMBL/GenBank/DDBJ databases">
        <title>An alternative strategy for trypanosome survival in the mammalian bloodstream revealed through genome and transcriptome analysis of the ubiquitous bovine parasite Trypanosoma (Megatrypanum) theileri.</title>
        <authorList>
            <person name="Kelly S."/>
            <person name="Ivens A."/>
            <person name="Mott A."/>
            <person name="O'Neill E."/>
            <person name="Emms D."/>
            <person name="Macleod O."/>
            <person name="Voorheis P."/>
            <person name="Matthews J."/>
            <person name="Matthews K."/>
            <person name="Carrington M."/>
        </authorList>
    </citation>
    <scope>NUCLEOTIDE SEQUENCE [LARGE SCALE GENOMIC DNA]</scope>
    <source>
        <strain evidence="5">Edinburgh</strain>
    </source>
</reference>
<dbReference type="PIRSF" id="PIRSF000097">
    <property type="entry name" value="AKR"/>
    <property type="match status" value="1"/>
</dbReference>
<dbReference type="SUPFAM" id="SSF51430">
    <property type="entry name" value="NAD(P)-linked oxidoreductase"/>
    <property type="match status" value="1"/>
</dbReference>
<dbReference type="InterPro" id="IPR023210">
    <property type="entry name" value="NADP_OxRdtase_dom"/>
</dbReference>
<dbReference type="Pfam" id="PF00248">
    <property type="entry name" value="Aldo_ket_red"/>
    <property type="match status" value="1"/>
</dbReference>
<accession>A0A1X0NFW0</accession>
<feature type="binding site" evidence="2">
    <location>
        <position position="129"/>
    </location>
    <ligand>
        <name>substrate</name>
    </ligand>
</feature>
<name>A0A1X0NFW0_9TRYP</name>